<feature type="domain" description="3-hydroxyacyl-CoA dehydrogenase C-terminal" evidence="5">
    <location>
        <begin position="187"/>
        <end position="282"/>
    </location>
</feature>
<dbReference type="InterPro" id="IPR022694">
    <property type="entry name" value="3-OHacyl-CoA_DH"/>
</dbReference>
<feature type="site" description="Important for catalytic activity" evidence="4">
    <location>
        <position position="141"/>
    </location>
</feature>
<keyword evidence="3" id="KW-0560">Oxidoreductase</keyword>
<dbReference type="Gene3D" id="3.40.50.720">
    <property type="entry name" value="NAD(P)-binding Rossmann-like Domain"/>
    <property type="match status" value="1"/>
</dbReference>
<feature type="domain" description="3-hydroxyacyl-CoA dehydrogenase NAD binding" evidence="6">
    <location>
        <begin position="16"/>
        <end position="184"/>
    </location>
</feature>
<dbReference type="Pfam" id="PF02737">
    <property type="entry name" value="3HCDH_N"/>
    <property type="match status" value="1"/>
</dbReference>
<protein>
    <submittedName>
        <fullName evidence="7">3-hydroxyacyl-CoA dehydrogenase family protein</fullName>
    </submittedName>
</protein>
<keyword evidence="8" id="KW-1185">Reference proteome</keyword>
<dbReference type="SUPFAM" id="SSF48179">
    <property type="entry name" value="6-phosphogluconate dehydrogenase C-terminal domain-like"/>
    <property type="match status" value="1"/>
</dbReference>
<dbReference type="InterPro" id="IPR008927">
    <property type="entry name" value="6-PGluconate_DH-like_C_sf"/>
</dbReference>
<sequence>MSERADQDPGLPLTLIVIGGGTMGRGIAIAALARTPDRVVLVETDPERREELALGVISDATARGADDAPARFSVAGSLADAPVADLIVEAVPEIPELKHRVLREAEGQLAADGILCSNTSSLSIASLAGALARPERFLGMHFFQPVPDTVLTELILHPGVAGATVERAQLWTERLGREAITARDVPGFATSRLGLAIGLEAMRMLEEGVASAEDIDRGMRLGYQHAVGPLRMTDMVGLDVRLAIAEYLAAELGPRFEPPRIMRDMVAAGKLGRKSGQGFFTWPAEER</sequence>
<gene>
    <name evidence="7" type="ORF">JD292_07550</name>
</gene>
<evidence type="ECO:0000259" key="6">
    <source>
        <dbReference type="Pfam" id="PF02737"/>
    </source>
</evidence>
<dbReference type="PANTHER" id="PTHR48075:SF5">
    <property type="entry name" value="3-HYDROXYBUTYRYL-COA DEHYDROGENASE"/>
    <property type="match status" value="1"/>
</dbReference>
<dbReference type="Gene3D" id="1.10.1040.10">
    <property type="entry name" value="N-(1-d-carboxylethyl)-l-norvaline Dehydrogenase, domain 2"/>
    <property type="match status" value="1"/>
</dbReference>
<evidence type="ECO:0000259" key="5">
    <source>
        <dbReference type="Pfam" id="PF00725"/>
    </source>
</evidence>
<evidence type="ECO:0000313" key="7">
    <source>
        <dbReference type="EMBL" id="MBK0421928.1"/>
    </source>
</evidence>
<dbReference type="PIRSF" id="PIRSF000105">
    <property type="entry name" value="HCDH"/>
    <property type="match status" value="1"/>
</dbReference>
<comment type="similarity">
    <text evidence="2">Belongs to the 3-hydroxyacyl-CoA dehydrogenase family.</text>
</comment>
<dbReference type="Proteomes" id="UP000618733">
    <property type="component" value="Unassembled WGS sequence"/>
</dbReference>
<dbReference type="InterPro" id="IPR006108">
    <property type="entry name" value="3HC_DH_C"/>
</dbReference>
<evidence type="ECO:0000313" key="8">
    <source>
        <dbReference type="Proteomes" id="UP000618733"/>
    </source>
</evidence>
<dbReference type="GO" id="GO:0070403">
    <property type="term" value="F:NAD+ binding"/>
    <property type="evidence" value="ECO:0007669"/>
    <property type="project" value="InterPro"/>
</dbReference>
<dbReference type="SUPFAM" id="SSF51735">
    <property type="entry name" value="NAD(P)-binding Rossmann-fold domains"/>
    <property type="match status" value="1"/>
</dbReference>
<dbReference type="InterPro" id="IPR036291">
    <property type="entry name" value="NAD(P)-bd_dom_sf"/>
</dbReference>
<dbReference type="GO" id="GO:0008691">
    <property type="term" value="F:3-hydroxybutyryl-CoA dehydrogenase activity"/>
    <property type="evidence" value="ECO:0007669"/>
    <property type="project" value="TreeGrafter"/>
</dbReference>
<comment type="caution">
    <text evidence="7">The sequence shown here is derived from an EMBL/GenBank/DDBJ whole genome shotgun (WGS) entry which is preliminary data.</text>
</comment>
<dbReference type="RefSeq" id="WP_200132129.1">
    <property type="nucleotide sequence ID" value="NZ_JAEHOI010000006.1"/>
</dbReference>
<dbReference type="PANTHER" id="PTHR48075">
    <property type="entry name" value="3-HYDROXYACYL-COA DEHYDROGENASE FAMILY PROTEIN"/>
    <property type="match status" value="1"/>
</dbReference>
<comment type="pathway">
    <text evidence="1">Lipid metabolism; butanoate metabolism.</text>
</comment>
<dbReference type="AlphaFoldDB" id="A0A934QCH1"/>
<evidence type="ECO:0000256" key="1">
    <source>
        <dbReference type="ARBA" id="ARBA00005086"/>
    </source>
</evidence>
<reference evidence="7" key="1">
    <citation type="submission" date="2020-12" db="EMBL/GenBank/DDBJ databases">
        <title>Leucobacter sp. CAS2, isolated from Chromium sludge.</title>
        <authorList>
            <person name="Xu Z."/>
        </authorList>
    </citation>
    <scope>NUCLEOTIDE SEQUENCE</scope>
    <source>
        <strain evidence="7">CSA2</strain>
    </source>
</reference>
<evidence type="ECO:0000256" key="2">
    <source>
        <dbReference type="ARBA" id="ARBA00009463"/>
    </source>
</evidence>
<evidence type="ECO:0000256" key="3">
    <source>
        <dbReference type="ARBA" id="ARBA00023002"/>
    </source>
</evidence>
<dbReference type="GO" id="GO:0006635">
    <property type="term" value="P:fatty acid beta-oxidation"/>
    <property type="evidence" value="ECO:0007669"/>
    <property type="project" value="TreeGrafter"/>
</dbReference>
<dbReference type="EMBL" id="JAEHOI010000006">
    <property type="protein sequence ID" value="MBK0421928.1"/>
    <property type="molecule type" value="Genomic_DNA"/>
</dbReference>
<organism evidence="7 8">
    <name type="scientific">Leucobacter edaphi</name>
    <dbReference type="NCBI Taxonomy" id="2796472"/>
    <lineage>
        <taxon>Bacteria</taxon>
        <taxon>Bacillati</taxon>
        <taxon>Actinomycetota</taxon>
        <taxon>Actinomycetes</taxon>
        <taxon>Micrococcales</taxon>
        <taxon>Microbacteriaceae</taxon>
        <taxon>Leucobacter</taxon>
    </lineage>
</organism>
<dbReference type="InterPro" id="IPR006176">
    <property type="entry name" value="3-OHacyl-CoA_DH_NAD-bd"/>
</dbReference>
<evidence type="ECO:0000256" key="4">
    <source>
        <dbReference type="PIRSR" id="PIRSR000105-1"/>
    </source>
</evidence>
<dbReference type="InterPro" id="IPR013328">
    <property type="entry name" value="6PGD_dom2"/>
</dbReference>
<accession>A0A934QCH1</accession>
<dbReference type="Pfam" id="PF00725">
    <property type="entry name" value="3HCDH"/>
    <property type="match status" value="1"/>
</dbReference>
<name>A0A934QCH1_9MICO</name>
<proteinExistence type="inferred from homology"/>